<evidence type="ECO:0000256" key="7">
    <source>
        <dbReference type="ARBA" id="ARBA00023170"/>
    </source>
</evidence>
<evidence type="ECO:0000256" key="4">
    <source>
        <dbReference type="ARBA" id="ARBA00022989"/>
    </source>
</evidence>
<dbReference type="STRING" id="6573.A0A210PR17"/>
<dbReference type="Pfam" id="PF00001">
    <property type="entry name" value="7tm_1"/>
    <property type="match status" value="1"/>
</dbReference>
<feature type="domain" description="G-protein coupled receptors family 1 profile" evidence="11">
    <location>
        <begin position="28"/>
        <end position="295"/>
    </location>
</feature>
<protein>
    <submittedName>
        <fullName evidence="12">G-protein coupled receptor 22</fullName>
    </submittedName>
</protein>
<dbReference type="EMBL" id="NEDP02005552">
    <property type="protein sequence ID" value="OWF38904.1"/>
    <property type="molecule type" value="Genomic_DNA"/>
</dbReference>
<keyword evidence="13" id="KW-1185">Reference proteome</keyword>
<keyword evidence="3 9" id="KW-0812">Transmembrane</keyword>
<keyword evidence="4 10" id="KW-1133">Transmembrane helix</keyword>
<dbReference type="PANTHER" id="PTHR24230">
    <property type="entry name" value="G-PROTEIN COUPLED RECEPTOR"/>
    <property type="match status" value="1"/>
</dbReference>
<accession>A0A210PR17</accession>
<comment type="caution">
    <text evidence="12">The sequence shown here is derived from an EMBL/GenBank/DDBJ whole genome shotgun (WGS) entry which is preliminary data.</text>
</comment>
<sequence>MGVEVYPVSFYITLTLLIAAQFVLGLTLNLGTQISLLSQQLLQVKRGNLFVRTLGWIDTLICLTLMPSTFAIIISFPKVNFLLCAFHESVVSMSISATATCVLFISLDRYGAIVTPTVQRITHKNVRFINIFIAIVSILGFLFPIMCLCFVTSTDVLTQMTSSGVFCRDLLLNTSPIYIYEVYFVSLASVSTITTTICYIKIYRIAKRRIKARKVNAMMTESDRPSGVRLVFKLQERKTIWLSLAIVCTFFLSWGPYILIAVLQIWMHNTLPLEMTKMCLLSLGMISTVLHPIFYTFLNKKESRHDQLKRIMIEAGRERLRGYDRQQSEEAASSVQKLVHKTISQGISIGVSSRHDLEIFTTSQDHQNTCSNEKDDGLYEANHAPITVTRNPFPRRSDRNFSVTDRIGRRSSISETNDIHLSGQSNKNKMRTLSLEMQPSKINSQFPNIQSPDTDDRHLTLSPGSCYGQEYTIFQGASSETVKCVPGFSAGSLNTSKCQLSTTPIETVDSVFASSESNVGFKPLNHYYSEEIKFQYANAAFEH</sequence>
<evidence type="ECO:0000256" key="3">
    <source>
        <dbReference type="ARBA" id="ARBA00022692"/>
    </source>
</evidence>
<evidence type="ECO:0000256" key="5">
    <source>
        <dbReference type="ARBA" id="ARBA00023040"/>
    </source>
</evidence>
<evidence type="ECO:0000313" key="12">
    <source>
        <dbReference type="EMBL" id="OWF38904.1"/>
    </source>
</evidence>
<dbReference type="GO" id="GO:0007218">
    <property type="term" value="P:neuropeptide signaling pathway"/>
    <property type="evidence" value="ECO:0007669"/>
    <property type="project" value="TreeGrafter"/>
</dbReference>
<keyword evidence="2" id="KW-1003">Cell membrane</keyword>
<evidence type="ECO:0000259" key="11">
    <source>
        <dbReference type="PROSITE" id="PS50262"/>
    </source>
</evidence>
<dbReference type="InterPro" id="IPR017452">
    <property type="entry name" value="GPCR_Rhodpsn_7TM"/>
</dbReference>
<reference evidence="12 13" key="1">
    <citation type="journal article" date="2017" name="Nat. Ecol. Evol.">
        <title>Scallop genome provides insights into evolution of bilaterian karyotype and development.</title>
        <authorList>
            <person name="Wang S."/>
            <person name="Zhang J."/>
            <person name="Jiao W."/>
            <person name="Li J."/>
            <person name="Xun X."/>
            <person name="Sun Y."/>
            <person name="Guo X."/>
            <person name="Huan P."/>
            <person name="Dong B."/>
            <person name="Zhang L."/>
            <person name="Hu X."/>
            <person name="Sun X."/>
            <person name="Wang J."/>
            <person name="Zhao C."/>
            <person name="Wang Y."/>
            <person name="Wang D."/>
            <person name="Huang X."/>
            <person name="Wang R."/>
            <person name="Lv J."/>
            <person name="Li Y."/>
            <person name="Zhang Z."/>
            <person name="Liu B."/>
            <person name="Lu W."/>
            <person name="Hui Y."/>
            <person name="Liang J."/>
            <person name="Zhou Z."/>
            <person name="Hou R."/>
            <person name="Li X."/>
            <person name="Liu Y."/>
            <person name="Li H."/>
            <person name="Ning X."/>
            <person name="Lin Y."/>
            <person name="Zhao L."/>
            <person name="Xing Q."/>
            <person name="Dou J."/>
            <person name="Li Y."/>
            <person name="Mao J."/>
            <person name="Guo H."/>
            <person name="Dou H."/>
            <person name="Li T."/>
            <person name="Mu C."/>
            <person name="Jiang W."/>
            <person name="Fu Q."/>
            <person name="Fu X."/>
            <person name="Miao Y."/>
            <person name="Liu J."/>
            <person name="Yu Q."/>
            <person name="Li R."/>
            <person name="Liao H."/>
            <person name="Li X."/>
            <person name="Kong Y."/>
            <person name="Jiang Z."/>
            <person name="Chourrout D."/>
            <person name="Li R."/>
            <person name="Bao Z."/>
        </authorList>
    </citation>
    <scope>NUCLEOTIDE SEQUENCE [LARGE SCALE GENOMIC DNA]</scope>
    <source>
        <strain evidence="12 13">PY_sf001</strain>
    </source>
</reference>
<dbReference type="PRINTS" id="PR00237">
    <property type="entry name" value="GPCRRHODOPSN"/>
</dbReference>
<dbReference type="PANTHER" id="PTHR24230:SF158">
    <property type="entry name" value="G-PROTEIN COUPLED RECEPTORS FAMILY 1 PROFILE DOMAIN-CONTAINING PROTEIN"/>
    <property type="match status" value="1"/>
</dbReference>
<evidence type="ECO:0000313" key="13">
    <source>
        <dbReference type="Proteomes" id="UP000242188"/>
    </source>
</evidence>
<dbReference type="Gene3D" id="1.20.1070.10">
    <property type="entry name" value="Rhodopsin 7-helix transmembrane proteins"/>
    <property type="match status" value="1"/>
</dbReference>
<feature type="transmembrane region" description="Helical" evidence="10">
    <location>
        <begin position="49"/>
        <end position="74"/>
    </location>
</feature>
<dbReference type="PROSITE" id="PS00237">
    <property type="entry name" value="G_PROTEIN_RECEP_F1_1"/>
    <property type="match status" value="1"/>
</dbReference>
<feature type="transmembrane region" description="Helical" evidence="10">
    <location>
        <begin position="6"/>
        <end position="28"/>
    </location>
</feature>
<proteinExistence type="inferred from homology"/>
<dbReference type="GO" id="GO:0005886">
    <property type="term" value="C:plasma membrane"/>
    <property type="evidence" value="ECO:0007669"/>
    <property type="project" value="UniProtKB-SubCell"/>
</dbReference>
<evidence type="ECO:0000256" key="8">
    <source>
        <dbReference type="ARBA" id="ARBA00023224"/>
    </source>
</evidence>
<comment type="subcellular location">
    <subcellularLocation>
        <location evidence="1">Cell membrane</location>
        <topology evidence="1">Multi-pass membrane protein</topology>
    </subcellularLocation>
</comment>
<dbReference type="CDD" id="cd00637">
    <property type="entry name" value="7tm_classA_rhodopsin-like"/>
    <property type="match status" value="1"/>
</dbReference>
<dbReference type="InterPro" id="IPR000276">
    <property type="entry name" value="GPCR_Rhodpsn"/>
</dbReference>
<dbReference type="GO" id="GO:0008528">
    <property type="term" value="F:G protein-coupled peptide receptor activity"/>
    <property type="evidence" value="ECO:0007669"/>
    <property type="project" value="TreeGrafter"/>
</dbReference>
<keyword evidence="8 9" id="KW-0807">Transducer</keyword>
<organism evidence="12 13">
    <name type="scientific">Mizuhopecten yessoensis</name>
    <name type="common">Japanese scallop</name>
    <name type="synonym">Patinopecten yessoensis</name>
    <dbReference type="NCBI Taxonomy" id="6573"/>
    <lineage>
        <taxon>Eukaryota</taxon>
        <taxon>Metazoa</taxon>
        <taxon>Spiralia</taxon>
        <taxon>Lophotrochozoa</taxon>
        <taxon>Mollusca</taxon>
        <taxon>Bivalvia</taxon>
        <taxon>Autobranchia</taxon>
        <taxon>Pteriomorphia</taxon>
        <taxon>Pectinida</taxon>
        <taxon>Pectinoidea</taxon>
        <taxon>Pectinidae</taxon>
        <taxon>Mizuhopecten</taxon>
    </lineage>
</organism>
<evidence type="ECO:0000256" key="10">
    <source>
        <dbReference type="SAM" id="Phobius"/>
    </source>
</evidence>
<dbReference type="OrthoDB" id="6156007at2759"/>
<comment type="similarity">
    <text evidence="9">Belongs to the G-protein coupled receptor 1 family.</text>
</comment>
<evidence type="ECO:0000256" key="6">
    <source>
        <dbReference type="ARBA" id="ARBA00023136"/>
    </source>
</evidence>
<keyword evidence="5 9" id="KW-0297">G-protein coupled receptor</keyword>
<feature type="transmembrane region" description="Helical" evidence="10">
    <location>
        <begin position="128"/>
        <end position="153"/>
    </location>
</feature>
<evidence type="ECO:0000256" key="9">
    <source>
        <dbReference type="RuleBase" id="RU000688"/>
    </source>
</evidence>
<dbReference type="Proteomes" id="UP000242188">
    <property type="component" value="Unassembled WGS sequence"/>
</dbReference>
<dbReference type="SUPFAM" id="SSF81321">
    <property type="entry name" value="Family A G protein-coupled receptor-like"/>
    <property type="match status" value="1"/>
</dbReference>
<feature type="transmembrane region" description="Helical" evidence="10">
    <location>
        <begin position="80"/>
        <end position="107"/>
    </location>
</feature>
<keyword evidence="6 10" id="KW-0472">Membrane</keyword>
<gene>
    <name evidence="12" type="ORF">KP79_PYT07613</name>
</gene>
<feature type="transmembrane region" description="Helical" evidence="10">
    <location>
        <begin position="182"/>
        <end position="203"/>
    </location>
</feature>
<feature type="transmembrane region" description="Helical" evidence="10">
    <location>
        <begin position="239"/>
        <end position="266"/>
    </location>
</feature>
<evidence type="ECO:0000256" key="1">
    <source>
        <dbReference type="ARBA" id="ARBA00004651"/>
    </source>
</evidence>
<dbReference type="PROSITE" id="PS50262">
    <property type="entry name" value="G_PROTEIN_RECEP_F1_2"/>
    <property type="match status" value="1"/>
</dbReference>
<dbReference type="AlphaFoldDB" id="A0A210PR17"/>
<name>A0A210PR17_MIZYE</name>
<feature type="transmembrane region" description="Helical" evidence="10">
    <location>
        <begin position="278"/>
        <end position="298"/>
    </location>
</feature>
<evidence type="ECO:0000256" key="2">
    <source>
        <dbReference type="ARBA" id="ARBA00022475"/>
    </source>
</evidence>
<keyword evidence="7 9" id="KW-0675">Receptor</keyword>